<evidence type="ECO:0000256" key="6">
    <source>
        <dbReference type="SAM" id="Phobius"/>
    </source>
</evidence>
<dbReference type="InterPro" id="IPR029787">
    <property type="entry name" value="Nucleotide_cyclase"/>
</dbReference>
<dbReference type="SUPFAM" id="SSF55073">
    <property type="entry name" value="Nucleotide cyclase"/>
    <property type="match status" value="1"/>
</dbReference>
<evidence type="ECO:0000256" key="3">
    <source>
        <dbReference type="ARBA" id="ARBA00022692"/>
    </source>
</evidence>
<dbReference type="PANTHER" id="PTHR44757">
    <property type="entry name" value="DIGUANYLATE CYCLASE DGCP"/>
    <property type="match status" value="1"/>
</dbReference>
<protein>
    <submittedName>
        <fullName evidence="11">PAS domain S-box protein</fullName>
    </submittedName>
</protein>
<proteinExistence type="predicted"/>
<feature type="domain" description="PAS" evidence="7">
    <location>
        <begin position="364"/>
        <end position="435"/>
    </location>
</feature>
<feature type="domain" description="PAC" evidence="8">
    <location>
        <begin position="813"/>
        <end position="865"/>
    </location>
</feature>
<keyword evidence="12" id="KW-1185">Reference proteome</keyword>
<evidence type="ECO:0000313" key="12">
    <source>
        <dbReference type="Proteomes" id="UP000673394"/>
    </source>
</evidence>
<keyword evidence="5 6" id="KW-0472">Membrane</keyword>
<evidence type="ECO:0000256" key="1">
    <source>
        <dbReference type="ARBA" id="ARBA00004651"/>
    </source>
</evidence>
<evidence type="ECO:0000259" key="8">
    <source>
        <dbReference type="PROSITE" id="PS50113"/>
    </source>
</evidence>
<dbReference type="Proteomes" id="UP000673394">
    <property type="component" value="Unassembled WGS sequence"/>
</dbReference>
<dbReference type="InterPro" id="IPR000014">
    <property type="entry name" value="PAS"/>
</dbReference>
<dbReference type="InterPro" id="IPR052155">
    <property type="entry name" value="Biofilm_reg_signaling"/>
</dbReference>
<feature type="domain" description="PAC" evidence="8">
    <location>
        <begin position="438"/>
        <end position="490"/>
    </location>
</feature>
<organism evidence="11 12">
    <name type="scientific">Paenibacillus lignilyticus</name>
    <dbReference type="NCBI Taxonomy" id="1172615"/>
    <lineage>
        <taxon>Bacteria</taxon>
        <taxon>Bacillati</taxon>
        <taxon>Bacillota</taxon>
        <taxon>Bacilli</taxon>
        <taxon>Bacillales</taxon>
        <taxon>Paenibacillaceae</taxon>
        <taxon>Paenibacillus</taxon>
    </lineage>
</organism>
<dbReference type="CDD" id="cd00130">
    <property type="entry name" value="PAS"/>
    <property type="match status" value="3"/>
</dbReference>
<dbReference type="Gene3D" id="3.30.450.20">
    <property type="entry name" value="PAS domain"/>
    <property type="match status" value="5"/>
</dbReference>
<dbReference type="Gene3D" id="6.10.340.10">
    <property type="match status" value="1"/>
</dbReference>
<keyword evidence="4 6" id="KW-1133">Transmembrane helix</keyword>
<dbReference type="InterPro" id="IPR013767">
    <property type="entry name" value="PAS_fold"/>
</dbReference>
<evidence type="ECO:0000256" key="2">
    <source>
        <dbReference type="ARBA" id="ARBA00022475"/>
    </source>
</evidence>
<dbReference type="NCBIfam" id="TIGR00229">
    <property type="entry name" value="sensory_box"/>
    <property type="match status" value="3"/>
</dbReference>
<dbReference type="InterPro" id="IPR001610">
    <property type="entry name" value="PAC"/>
</dbReference>
<dbReference type="RefSeq" id="WP_210654964.1">
    <property type="nucleotide sequence ID" value="NZ_JAGKSP010000001.1"/>
</dbReference>
<dbReference type="SUPFAM" id="SSF55785">
    <property type="entry name" value="PYP-like sensor domain (PAS domain)"/>
    <property type="match status" value="4"/>
</dbReference>
<dbReference type="InterPro" id="IPR043128">
    <property type="entry name" value="Rev_trsase/Diguanyl_cyclase"/>
</dbReference>
<dbReference type="Pfam" id="PF13426">
    <property type="entry name" value="PAS_9"/>
    <property type="match status" value="1"/>
</dbReference>
<feature type="domain" description="PAC" evidence="8">
    <location>
        <begin position="564"/>
        <end position="615"/>
    </location>
</feature>
<dbReference type="Pfam" id="PF00989">
    <property type="entry name" value="PAS"/>
    <property type="match status" value="1"/>
</dbReference>
<evidence type="ECO:0000256" key="4">
    <source>
        <dbReference type="ARBA" id="ARBA00022989"/>
    </source>
</evidence>
<dbReference type="Gene3D" id="3.30.70.270">
    <property type="match status" value="1"/>
</dbReference>
<accession>A0ABS5C776</accession>
<name>A0ABS5C776_9BACL</name>
<dbReference type="PROSITE" id="PS50887">
    <property type="entry name" value="GGDEF"/>
    <property type="match status" value="1"/>
</dbReference>
<dbReference type="InterPro" id="IPR035965">
    <property type="entry name" value="PAS-like_dom_sf"/>
</dbReference>
<sequence length="1048" mass="118204">MKAFLPNRFNINMLNSRLRMLGVIFVLLVGVFCTAIFSYFEMDHQERDIHNQLEQTIRLQQQYIDKWMSDRMSEMSMIASLPTVTRWERNEIGAILKLSQSKHTDFKALSLIDKDGFSALTESELNVQDRAYFIAARQGEESISDVIVSRMDGKRIIVFAAPVLDATGQFIGLVAGTVDLTTIEGLMKQFTYGKSGQTYLVDSAGMLITGAGAGTGEFDSKPIQSAIVERAKTSSKSKSAYTNYRGETVYGAYTYANNGRWLVIGEAAKADVFASLYTELKYTSLFILLAMAASVFIMFRTARKITDPLNHLLTGVKQIKEGGYHYRIEPEVFRNATLEFRQLCRLYNSMSDTILDQIGALRTERNFVSSIIETAASLVVVIDPDGHIIRFNQSCEQITGYVFEDVDRLSIFEFLVPLEEQPAVRVHFNNLANDNGKTRHENHWRTRSGELRLIAWSNTILKGSQGERDSIISIGIDVTEQRSVEQALIENEERIRLLVGSMDEVVSTFDADLKLTGVYGRAMDSIIHDPHAFYSGKTIHELLNADNAKLHEEAQQKALLERNTVLDWSISSPTGSTYHQTSYSPLRDNGGQVKGVVSVSREVTLLKQTEEAFKVTQTRLNNILESITDAFMALNNDWTFTYVNREAERILGKNREQIMGRLLWDSFPKIVGTAIFSSYHEAMEKQLPVFTEEYLPFMQAWYGVHIYPSKDGLSIYFQNVTQRKELEQAAKDSESRLSTIIETVPNAIVVVDNTGQITMANQMAEDIFGLDKEAILSRTYADEAWVLYDFGENLMPKEDYPVAHVFRTGQVVANSEFVYKRADQSTVIVSCNAAPVMDSRGQITSVLVSLSDITSRIAVESKLQRANDELKKLSSLDGLTGVYNRRYFNEQLRAEWEKHRVDRAPLSLIMLDIDFFKSYNDTYGHQGGDMCLKTVASEIRDSLLMPDSFIARYGGEEFGIVLPSTTKQEAAELAEFVRVRVENNRIPHSKSTVSGYLTISLGAATLIPTIEQDEEMLVAYADKCLYEAKRTRNRVAVYEQLEATFSEG</sequence>
<dbReference type="Pfam" id="PF00990">
    <property type="entry name" value="GGDEF"/>
    <property type="match status" value="1"/>
</dbReference>
<evidence type="ECO:0000313" key="11">
    <source>
        <dbReference type="EMBL" id="MBP3961497.1"/>
    </source>
</evidence>
<reference evidence="11 12" key="1">
    <citation type="submission" date="2021-04" db="EMBL/GenBank/DDBJ databases">
        <title>Paenibacillus sp. DLE-14 whole genome sequence.</title>
        <authorList>
            <person name="Ham Y.J."/>
        </authorList>
    </citation>
    <scope>NUCLEOTIDE SEQUENCE [LARGE SCALE GENOMIC DNA]</scope>
    <source>
        <strain evidence="11 12">DLE-14</strain>
    </source>
</reference>
<dbReference type="SMART" id="SM00091">
    <property type="entry name" value="PAS"/>
    <property type="match status" value="4"/>
</dbReference>
<feature type="domain" description="GGDEF" evidence="10">
    <location>
        <begin position="904"/>
        <end position="1040"/>
    </location>
</feature>
<dbReference type="InterPro" id="IPR003660">
    <property type="entry name" value="HAMP_dom"/>
</dbReference>
<comment type="subcellular location">
    <subcellularLocation>
        <location evidence="1">Cell membrane</location>
        <topology evidence="1">Multi-pass membrane protein</topology>
    </subcellularLocation>
</comment>
<gene>
    <name evidence="11" type="ORF">I8J30_02150</name>
</gene>
<feature type="transmembrane region" description="Helical" evidence="6">
    <location>
        <begin position="20"/>
        <end position="40"/>
    </location>
</feature>
<dbReference type="InterPro" id="IPR000160">
    <property type="entry name" value="GGDEF_dom"/>
</dbReference>
<evidence type="ECO:0000259" key="10">
    <source>
        <dbReference type="PROSITE" id="PS50887"/>
    </source>
</evidence>
<dbReference type="PROSITE" id="PS50885">
    <property type="entry name" value="HAMP"/>
    <property type="match status" value="1"/>
</dbReference>
<dbReference type="Pfam" id="PF02743">
    <property type="entry name" value="dCache_1"/>
    <property type="match status" value="1"/>
</dbReference>
<evidence type="ECO:0000256" key="5">
    <source>
        <dbReference type="ARBA" id="ARBA00023136"/>
    </source>
</evidence>
<evidence type="ECO:0000259" key="7">
    <source>
        <dbReference type="PROSITE" id="PS50112"/>
    </source>
</evidence>
<dbReference type="InterPro" id="IPR013656">
    <property type="entry name" value="PAS_4"/>
</dbReference>
<dbReference type="PROSITE" id="PS50112">
    <property type="entry name" value="PAS"/>
    <property type="match status" value="3"/>
</dbReference>
<dbReference type="InterPro" id="IPR033479">
    <property type="entry name" value="dCache_1"/>
</dbReference>
<feature type="domain" description="HAMP" evidence="9">
    <location>
        <begin position="303"/>
        <end position="359"/>
    </location>
</feature>
<dbReference type="PROSITE" id="PS50113">
    <property type="entry name" value="PAC"/>
    <property type="match status" value="3"/>
</dbReference>
<dbReference type="PANTHER" id="PTHR44757:SF2">
    <property type="entry name" value="BIOFILM ARCHITECTURE MAINTENANCE PROTEIN MBAA"/>
    <property type="match status" value="1"/>
</dbReference>
<feature type="domain" description="PAS" evidence="7">
    <location>
        <begin position="733"/>
        <end position="790"/>
    </location>
</feature>
<dbReference type="CDD" id="cd12914">
    <property type="entry name" value="PDC1_DGC_like"/>
    <property type="match status" value="1"/>
</dbReference>
<dbReference type="Pfam" id="PF08448">
    <property type="entry name" value="PAS_4"/>
    <property type="match status" value="2"/>
</dbReference>
<feature type="domain" description="PAS" evidence="7">
    <location>
        <begin position="616"/>
        <end position="661"/>
    </location>
</feature>
<keyword evidence="3 6" id="KW-0812">Transmembrane</keyword>
<dbReference type="EMBL" id="JAGKSP010000001">
    <property type="protein sequence ID" value="MBP3961497.1"/>
    <property type="molecule type" value="Genomic_DNA"/>
</dbReference>
<keyword evidence="2" id="KW-1003">Cell membrane</keyword>
<evidence type="ECO:0000259" key="9">
    <source>
        <dbReference type="PROSITE" id="PS50885"/>
    </source>
</evidence>
<dbReference type="InterPro" id="IPR000700">
    <property type="entry name" value="PAS-assoc_C"/>
</dbReference>
<dbReference type="CDD" id="cd01949">
    <property type="entry name" value="GGDEF"/>
    <property type="match status" value="1"/>
</dbReference>
<dbReference type="NCBIfam" id="TIGR00254">
    <property type="entry name" value="GGDEF"/>
    <property type="match status" value="1"/>
</dbReference>
<dbReference type="SMART" id="SM00267">
    <property type="entry name" value="GGDEF"/>
    <property type="match status" value="1"/>
</dbReference>
<dbReference type="SMART" id="SM00086">
    <property type="entry name" value="PAC"/>
    <property type="match status" value="3"/>
</dbReference>
<comment type="caution">
    <text evidence="11">The sequence shown here is derived from an EMBL/GenBank/DDBJ whole genome shotgun (WGS) entry which is preliminary data.</text>
</comment>